<dbReference type="RefSeq" id="WP_341266462.1">
    <property type="nucleotide sequence ID" value="NZ_CP146843.1"/>
</dbReference>
<organism evidence="4 5">
    <name type="scientific">Ash yellows phytoplasma</name>
    <dbReference type="NCBI Taxonomy" id="35780"/>
    <lineage>
        <taxon>Bacteria</taxon>
        <taxon>Bacillati</taxon>
        <taxon>Mycoplasmatota</taxon>
        <taxon>Mollicutes</taxon>
        <taxon>Acholeplasmatales</taxon>
        <taxon>Acholeplasmataceae</taxon>
        <taxon>Candidatus Phytoplasma</taxon>
        <taxon>16SrVII (Ash yellows group)</taxon>
    </lineage>
</organism>
<comment type="similarity">
    <text evidence="1">Belongs to the nitroreductase family.</text>
</comment>
<proteinExistence type="inferred from homology"/>
<evidence type="ECO:0000313" key="5">
    <source>
        <dbReference type="Proteomes" id="UP001484199"/>
    </source>
</evidence>
<gene>
    <name evidence="4" type="ORF">AshY1_04560</name>
</gene>
<protein>
    <submittedName>
        <fullName evidence="4">Nitroreductase family protein</fullName>
    </submittedName>
</protein>
<dbReference type="Proteomes" id="UP001484199">
    <property type="component" value="Chromosome"/>
</dbReference>
<accession>A0ABZ2U8P7</accession>
<dbReference type="InterPro" id="IPR000415">
    <property type="entry name" value="Nitroreductase-like"/>
</dbReference>
<dbReference type="PANTHER" id="PTHR43673">
    <property type="entry name" value="NAD(P)H NITROREDUCTASE YDGI-RELATED"/>
    <property type="match status" value="1"/>
</dbReference>
<evidence type="ECO:0000256" key="2">
    <source>
        <dbReference type="ARBA" id="ARBA00023002"/>
    </source>
</evidence>
<evidence type="ECO:0000256" key="1">
    <source>
        <dbReference type="ARBA" id="ARBA00007118"/>
    </source>
</evidence>
<sequence>MRIATVRTFKKNHKISSEEWFKIFDDIRYTPSSFDLQPWRFFIIESEEAKSKLKTIVNYGNIFQVENSSAIVLVCGLLDKKNSSDYIYNQKLLNKEIDNKTKEQVVTKIKQNYGKIDSEQVKNEIFFECGLISFNLIATLKNFGYASCFMGGYCFDKINALFNIPSNYQPIILISVGKPDIILTQKPKKFKLDAKEIFSFL</sequence>
<evidence type="ECO:0000313" key="4">
    <source>
        <dbReference type="EMBL" id="WYY26563.1"/>
    </source>
</evidence>
<name>A0ABZ2U8P7_ASHYP</name>
<dbReference type="InterPro" id="IPR029479">
    <property type="entry name" value="Nitroreductase"/>
</dbReference>
<dbReference type="EMBL" id="CP146843">
    <property type="protein sequence ID" value="WYY26563.1"/>
    <property type="molecule type" value="Genomic_DNA"/>
</dbReference>
<dbReference type="Pfam" id="PF00881">
    <property type="entry name" value="Nitroreductase"/>
    <property type="match status" value="1"/>
</dbReference>
<keyword evidence="5" id="KW-1185">Reference proteome</keyword>
<keyword evidence="2" id="KW-0560">Oxidoreductase</keyword>
<reference evidence="4" key="1">
    <citation type="submission" date="2024-03" db="EMBL/GenBank/DDBJ databases">
        <title>The Complete Genome of 'Candidatus Phytoplasma fraxini' AshY1 from the Ash Yellows Group.</title>
        <authorList>
            <person name="Boehm J.W."/>
            <person name="Huettel B."/>
            <person name="Schneider B."/>
            <person name="Kube M."/>
        </authorList>
    </citation>
    <scope>NUCLEOTIDE SEQUENCE [LARGE SCALE GENOMIC DNA]</scope>
    <source>
        <strain evidence="4">AshY1</strain>
    </source>
</reference>
<dbReference type="Gene3D" id="3.40.109.10">
    <property type="entry name" value="NADH Oxidase"/>
    <property type="match status" value="1"/>
</dbReference>
<dbReference type="PANTHER" id="PTHR43673:SF10">
    <property type="entry name" value="NADH DEHYDROGENASE_NAD(P)H NITROREDUCTASE XCC3605-RELATED"/>
    <property type="match status" value="1"/>
</dbReference>
<evidence type="ECO:0000259" key="3">
    <source>
        <dbReference type="Pfam" id="PF00881"/>
    </source>
</evidence>
<feature type="domain" description="Nitroreductase" evidence="3">
    <location>
        <begin position="5"/>
        <end position="178"/>
    </location>
</feature>
<dbReference type="SUPFAM" id="SSF55469">
    <property type="entry name" value="FMN-dependent nitroreductase-like"/>
    <property type="match status" value="1"/>
</dbReference>